<dbReference type="OrthoDB" id="9800977at2"/>
<dbReference type="PIRSF" id="PIRSF001435">
    <property type="entry name" value="Nth"/>
    <property type="match status" value="1"/>
</dbReference>
<dbReference type="GO" id="GO:0051539">
    <property type="term" value="F:4 iron, 4 sulfur cluster binding"/>
    <property type="evidence" value="ECO:0007669"/>
    <property type="project" value="UniProtKB-UniRule"/>
</dbReference>
<dbReference type="Gene3D" id="1.10.1670.10">
    <property type="entry name" value="Helix-hairpin-Helix base-excision DNA repair enzymes (C-terminal)"/>
    <property type="match status" value="1"/>
</dbReference>
<dbReference type="Gene3D" id="1.10.340.30">
    <property type="entry name" value="Hypothetical protein, domain 2"/>
    <property type="match status" value="1"/>
</dbReference>
<dbReference type="RefSeq" id="WP_072666289.1">
    <property type="nucleotide sequence ID" value="NZ_LR217725.1"/>
</dbReference>
<accession>A0A451DK15</accession>
<dbReference type="FunFam" id="1.10.340.30:FF:000001">
    <property type="entry name" value="Endonuclease III"/>
    <property type="match status" value="1"/>
</dbReference>
<dbReference type="InterPro" id="IPR023170">
    <property type="entry name" value="HhH_base_excis_C"/>
</dbReference>
<keyword evidence="9 12" id="KW-0234">DNA repair</keyword>
<feature type="binding site" evidence="12">
    <location>
        <position position="197"/>
    </location>
    <ligand>
        <name>[4Fe-4S] cluster</name>
        <dbReference type="ChEBI" id="CHEBI:49883"/>
    </ligand>
</feature>
<keyword evidence="15" id="KW-1185">Reference proteome</keyword>
<keyword evidence="2 12" id="KW-0004">4Fe-4S</keyword>
<evidence type="ECO:0000259" key="13">
    <source>
        <dbReference type="SMART" id="SM00478"/>
    </source>
</evidence>
<dbReference type="PANTHER" id="PTHR10359">
    <property type="entry name" value="A/G-SPECIFIC ADENINE GLYCOSYLASE/ENDONUCLEASE III"/>
    <property type="match status" value="1"/>
</dbReference>
<dbReference type="Pfam" id="PF00633">
    <property type="entry name" value="HHH"/>
    <property type="match status" value="1"/>
</dbReference>
<dbReference type="GO" id="GO:0046872">
    <property type="term" value="F:metal ion binding"/>
    <property type="evidence" value="ECO:0007669"/>
    <property type="project" value="UniProtKB-KW"/>
</dbReference>
<evidence type="ECO:0000256" key="9">
    <source>
        <dbReference type="ARBA" id="ARBA00023204"/>
    </source>
</evidence>
<dbReference type="CDD" id="cd00056">
    <property type="entry name" value="ENDO3c"/>
    <property type="match status" value="1"/>
</dbReference>
<evidence type="ECO:0000313" key="15">
    <source>
        <dbReference type="Proteomes" id="UP000294462"/>
    </source>
</evidence>
<organism evidence="14 15">
    <name type="scientific">Candidatus Erwinia haradaeae</name>
    <dbReference type="NCBI Taxonomy" id="1922217"/>
    <lineage>
        <taxon>Bacteria</taxon>
        <taxon>Pseudomonadati</taxon>
        <taxon>Pseudomonadota</taxon>
        <taxon>Gammaproteobacteria</taxon>
        <taxon>Enterobacterales</taxon>
        <taxon>Erwiniaceae</taxon>
        <taxon>Erwinia</taxon>
    </lineage>
</organism>
<evidence type="ECO:0000256" key="4">
    <source>
        <dbReference type="ARBA" id="ARBA00022763"/>
    </source>
</evidence>
<proteinExistence type="inferred from homology"/>
<dbReference type="EC" id="4.2.99.18" evidence="12"/>
<comment type="cofactor">
    <cofactor evidence="12">
        <name>[4Fe-4S] cluster</name>
        <dbReference type="ChEBI" id="CHEBI:49883"/>
    </cofactor>
    <text evidence="12">Binds 1 [4Fe-4S] cluster.</text>
</comment>
<dbReference type="InterPro" id="IPR005759">
    <property type="entry name" value="Nth"/>
</dbReference>
<dbReference type="GO" id="GO:0003677">
    <property type="term" value="F:DNA binding"/>
    <property type="evidence" value="ECO:0007669"/>
    <property type="project" value="UniProtKB-UniRule"/>
</dbReference>
<dbReference type="EMBL" id="LR217725">
    <property type="protein sequence ID" value="VFP87033.1"/>
    <property type="molecule type" value="Genomic_DNA"/>
</dbReference>
<dbReference type="KEGG" id="ehd:ERCIPSTX3056_396"/>
<keyword evidence="14" id="KW-0540">Nuclease</keyword>
<dbReference type="AlphaFoldDB" id="A0A451DK15"/>
<name>A0A451DK15_9GAMM</name>
<dbReference type="InterPro" id="IPR004035">
    <property type="entry name" value="Endouclease-III_FeS-bd_BS"/>
</dbReference>
<evidence type="ECO:0000256" key="10">
    <source>
        <dbReference type="ARBA" id="ARBA00023239"/>
    </source>
</evidence>
<dbReference type="Pfam" id="PF00730">
    <property type="entry name" value="HhH-GPD"/>
    <property type="match status" value="1"/>
</dbReference>
<keyword evidence="5 12" id="KW-0378">Hydrolase</keyword>
<dbReference type="SMART" id="SM00478">
    <property type="entry name" value="ENDO3c"/>
    <property type="match status" value="1"/>
</dbReference>
<dbReference type="InterPro" id="IPR003265">
    <property type="entry name" value="HhH-GPD_domain"/>
</dbReference>
<reference evidence="14 15" key="1">
    <citation type="submission" date="2019-02" db="EMBL/GenBank/DDBJ databases">
        <authorList>
            <person name="Manzano-Marin A."/>
            <person name="Manzano-Marin A."/>
        </authorList>
    </citation>
    <scope>NUCLEOTIDE SEQUENCE [LARGE SCALE GENOMIC DNA]</scope>
    <source>
        <strain evidence="14 15">ErCipseudotaxifoliae</strain>
    </source>
</reference>
<keyword evidence="11 12" id="KW-0326">Glycosidase</keyword>
<protein>
    <recommendedName>
        <fullName evidence="12">Endonuclease III</fullName>
        <ecNumber evidence="12">4.2.99.18</ecNumber>
    </recommendedName>
    <alternativeName>
        <fullName evidence="12">DNA-(apurinic or apyrimidinic site) lyase</fullName>
    </alternativeName>
</protein>
<feature type="domain" description="HhH-GPD" evidence="13">
    <location>
        <begin position="38"/>
        <end position="185"/>
    </location>
</feature>
<feature type="binding site" evidence="12">
    <location>
        <position position="187"/>
    </location>
    <ligand>
        <name>[4Fe-4S] cluster</name>
        <dbReference type="ChEBI" id="CHEBI:49883"/>
    </ligand>
</feature>
<evidence type="ECO:0000256" key="2">
    <source>
        <dbReference type="ARBA" id="ARBA00022485"/>
    </source>
</evidence>
<dbReference type="HAMAP" id="MF_00942">
    <property type="entry name" value="Nth"/>
    <property type="match status" value="1"/>
</dbReference>
<dbReference type="FunFam" id="1.10.1670.10:FF:000001">
    <property type="entry name" value="Endonuclease III"/>
    <property type="match status" value="1"/>
</dbReference>
<dbReference type="PROSITE" id="PS00764">
    <property type="entry name" value="ENDONUCLEASE_III_1"/>
    <property type="match status" value="1"/>
</dbReference>
<comment type="function">
    <text evidence="12">DNA repair enzyme that has both DNA N-glycosylase activity and AP-lyase activity. The DNA N-glycosylase activity releases various damaged pyrimidines from DNA by cleaving the N-glycosidic bond, leaving an AP (apurinic/apyrimidinic) site. The AP-lyase activity cleaves the phosphodiester bond 3' to the AP site by a beta-elimination, leaving a 3'-terminal unsaturated sugar and a product with a terminal 5'-phosphate.</text>
</comment>
<evidence type="ECO:0000256" key="11">
    <source>
        <dbReference type="ARBA" id="ARBA00023295"/>
    </source>
</evidence>
<keyword evidence="3 12" id="KW-0479">Metal-binding</keyword>
<dbReference type="GO" id="GO:0140078">
    <property type="term" value="F:class I DNA-(apurinic or apyrimidinic site) endonuclease activity"/>
    <property type="evidence" value="ECO:0007669"/>
    <property type="project" value="UniProtKB-EC"/>
</dbReference>
<evidence type="ECO:0000256" key="7">
    <source>
        <dbReference type="ARBA" id="ARBA00023014"/>
    </source>
</evidence>
<evidence type="ECO:0000256" key="6">
    <source>
        <dbReference type="ARBA" id="ARBA00023004"/>
    </source>
</evidence>
<evidence type="ECO:0000256" key="8">
    <source>
        <dbReference type="ARBA" id="ARBA00023125"/>
    </source>
</evidence>
<evidence type="ECO:0000256" key="3">
    <source>
        <dbReference type="ARBA" id="ARBA00022723"/>
    </source>
</evidence>
<dbReference type="Proteomes" id="UP000294462">
    <property type="component" value="Chromosome"/>
</dbReference>
<dbReference type="InterPro" id="IPR000445">
    <property type="entry name" value="HhH_motif"/>
</dbReference>
<evidence type="ECO:0000256" key="5">
    <source>
        <dbReference type="ARBA" id="ARBA00022801"/>
    </source>
</evidence>
<keyword evidence="4 12" id="KW-0227">DNA damage</keyword>
<comment type="catalytic activity">
    <reaction evidence="12">
        <text>2'-deoxyribonucleotide-(2'-deoxyribose 5'-phosphate)-2'-deoxyribonucleotide-DNA = a 3'-end 2'-deoxyribonucleotide-(2,3-dehydro-2,3-deoxyribose 5'-phosphate)-DNA + a 5'-end 5'-phospho-2'-deoxyribonucleoside-DNA + H(+)</text>
        <dbReference type="Rhea" id="RHEA:66592"/>
        <dbReference type="Rhea" id="RHEA-COMP:13180"/>
        <dbReference type="Rhea" id="RHEA-COMP:16897"/>
        <dbReference type="Rhea" id="RHEA-COMP:17067"/>
        <dbReference type="ChEBI" id="CHEBI:15378"/>
        <dbReference type="ChEBI" id="CHEBI:136412"/>
        <dbReference type="ChEBI" id="CHEBI:157695"/>
        <dbReference type="ChEBI" id="CHEBI:167181"/>
        <dbReference type="EC" id="4.2.99.18"/>
    </reaction>
</comment>
<feature type="binding site" evidence="12">
    <location>
        <position position="194"/>
    </location>
    <ligand>
        <name>[4Fe-4S] cluster</name>
        <dbReference type="ChEBI" id="CHEBI:49883"/>
    </ligand>
</feature>
<evidence type="ECO:0000256" key="12">
    <source>
        <dbReference type="HAMAP-Rule" id="MF_00942"/>
    </source>
</evidence>
<dbReference type="InterPro" id="IPR011257">
    <property type="entry name" value="DNA_glycosylase"/>
</dbReference>
<keyword evidence="10 12" id="KW-0456">Lyase</keyword>
<evidence type="ECO:0000313" key="14">
    <source>
        <dbReference type="EMBL" id="VFP87033.1"/>
    </source>
</evidence>
<dbReference type="SUPFAM" id="SSF48150">
    <property type="entry name" value="DNA-glycosylase"/>
    <property type="match status" value="1"/>
</dbReference>
<comment type="similarity">
    <text evidence="1 12">Belongs to the Nth/MutY family.</text>
</comment>
<sequence>MNNAKRKKILMRLKQNTLKPVTELNYSSHFELLIATVLSAQTTDISVNKITEKLYPVANTASAILELDTDGLQQYIKTIGLWKTKARNIINLCRILVKCYDGSIPNNREALEALPGVGRKTANVVLNIAFHLPTIAVDRHVFRVCNRTNFSIGRNVQEVEQNLLKFVPKKFQIHCHHWFIFHGRYTCLARKPKCFICNIKDLCEFEGKIDISIPHERLDSGSN</sequence>
<dbReference type="GO" id="GO:0006285">
    <property type="term" value="P:base-excision repair, AP site formation"/>
    <property type="evidence" value="ECO:0007669"/>
    <property type="project" value="TreeGrafter"/>
</dbReference>
<keyword evidence="14" id="KW-0255">Endonuclease</keyword>
<dbReference type="GO" id="GO:0019104">
    <property type="term" value="F:DNA N-glycosylase activity"/>
    <property type="evidence" value="ECO:0007669"/>
    <property type="project" value="UniProtKB-UniRule"/>
</dbReference>
<feature type="binding site" evidence="12">
    <location>
        <position position="203"/>
    </location>
    <ligand>
        <name>[4Fe-4S] cluster</name>
        <dbReference type="ChEBI" id="CHEBI:49883"/>
    </ligand>
</feature>
<dbReference type="PANTHER" id="PTHR10359:SF18">
    <property type="entry name" value="ENDONUCLEASE III"/>
    <property type="match status" value="1"/>
</dbReference>
<gene>
    <name evidence="12 14" type="primary">nth</name>
    <name evidence="14" type="ORF">ERCIPSTX3056_396</name>
</gene>
<evidence type="ECO:0000256" key="1">
    <source>
        <dbReference type="ARBA" id="ARBA00008343"/>
    </source>
</evidence>
<keyword evidence="6 12" id="KW-0408">Iron</keyword>
<keyword evidence="7 12" id="KW-0411">Iron-sulfur</keyword>
<keyword evidence="8 12" id="KW-0238">DNA-binding</keyword>
<dbReference type="NCBIfam" id="TIGR01083">
    <property type="entry name" value="nth"/>
    <property type="match status" value="1"/>
</dbReference>